<sequence length="24" mass="2496">MRATGAKRAMALDSGRLFGDDKGA</sequence>
<gene>
    <name evidence="1" type="ordered locus">ELI_10865</name>
</gene>
<accession>Q2N7S6</accession>
<dbReference type="EMBL" id="CP000157">
    <property type="protein sequence ID" value="ABC64265.1"/>
    <property type="molecule type" value="Genomic_DNA"/>
</dbReference>
<evidence type="ECO:0000313" key="1">
    <source>
        <dbReference type="EMBL" id="ABC64265.1"/>
    </source>
</evidence>
<dbReference type="AlphaFoldDB" id="Q2N7S6"/>
<reference evidence="2" key="1">
    <citation type="journal article" date="2009" name="J. Bacteriol.">
        <title>Complete genome sequence of Erythrobacter litoralis HTCC2594.</title>
        <authorList>
            <person name="Oh H.M."/>
            <person name="Giovannoni S.J."/>
            <person name="Ferriera S."/>
            <person name="Johnson J."/>
            <person name="Cho J.C."/>
        </authorList>
    </citation>
    <scope>NUCLEOTIDE SEQUENCE [LARGE SCALE GENOMIC DNA]</scope>
    <source>
        <strain evidence="2">HTCC2594</strain>
    </source>
</reference>
<organism evidence="1 2">
    <name type="scientific">Erythrobacter litoralis (strain HTCC2594)</name>
    <dbReference type="NCBI Taxonomy" id="314225"/>
    <lineage>
        <taxon>Bacteria</taxon>
        <taxon>Pseudomonadati</taxon>
        <taxon>Pseudomonadota</taxon>
        <taxon>Alphaproteobacteria</taxon>
        <taxon>Sphingomonadales</taxon>
        <taxon>Erythrobacteraceae</taxon>
        <taxon>Erythrobacter/Porphyrobacter group</taxon>
        <taxon>Erythrobacter</taxon>
    </lineage>
</organism>
<keyword evidence="2" id="KW-1185">Reference proteome</keyword>
<name>Q2N7S6_ERYLH</name>
<dbReference type="STRING" id="314225.ELI_10865"/>
<dbReference type="HOGENOM" id="CLU_3420937_0_0_5"/>
<evidence type="ECO:0000313" key="2">
    <source>
        <dbReference type="Proteomes" id="UP000008808"/>
    </source>
</evidence>
<dbReference type="Proteomes" id="UP000008808">
    <property type="component" value="Chromosome"/>
</dbReference>
<dbReference type="KEGG" id="eli:ELI_10865"/>
<protein>
    <submittedName>
        <fullName evidence="1">Uncharacterized protein</fullName>
    </submittedName>
</protein>
<proteinExistence type="predicted"/>